<evidence type="ECO:0000259" key="4">
    <source>
        <dbReference type="PROSITE" id="PS51349"/>
    </source>
</evidence>
<dbReference type="PROSITE" id="PS51349">
    <property type="entry name" value="FMN_HYDROXY_ACID_DH_2"/>
    <property type="match status" value="1"/>
</dbReference>
<dbReference type="Proteomes" id="UP001595998">
    <property type="component" value="Unassembled WGS sequence"/>
</dbReference>
<keyword evidence="6" id="KW-1185">Reference proteome</keyword>
<dbReference type="InterPro" id="IPR000262">
    <property type="entry name" value="FMN-dep_DH"/>
</dbReference>
<dbReference type="InterPro" id="IPR012133">
    <property type="entry name" value="Alpha-hydoxy_acid_DH_FMN"/>
</dbReference>
<dbReference type="RefSeq" id="WP_380037492.1">
    <property type="nucleotide sequence ID" value="NZ_JBHSEH010000005.1"/>
</dbReference>
<protein>
    <submittedName>
        <fullName evidence="5">Alpha-hydroxy-acid oxidizing protein</fullName>
    </submittedName>
</protein>
<evidence type="ECO:0000256" key="3">
    <source>
        <dbReference type="ARBA" id="ARBA00024042"/>
    </source>
</evidence>
<dbReference type="PROSITE" id="PS00557">
    <property type="entry name" value="FMN_HYDROXY_ACID_DH_1"/>
    <property type="match status" value="1"/>
</dbReference>
<evidence type="ECO:0000256" key="1">
    <source>
        <dbReference type="ARBA" id="ARBA00001917"/>
    </source>
</evidence>
<sequence length="417" mass="44152">MTNMGPGRTRQTQVYVRGLGGERPAVPVAPERLQAAAQAKLAAADFAYIAGGAGAERTMRANLAAFERVRLLPRGLSGRRERDLGVELFGQSLGSPLLLAPIGVLEAAHAEADLAVARAAAAEGVPFIFSSQASVPMEQCAAAMGATPRWFQLYWGTDDEVTRSFVRRAEACGASAIVLTLDTTLLGWRPRDLDLGSLPFLRGRGIAQYLSDPVFRSRLDASLPAPGTAPPRTAALLRAGAELRARGRPYHLSLTQMRAAAARFTATYTRPDLGWDDLSRLREWTGLPILLKGILHPDDAREAVTRGVDGLIVSNHGGRQIDGEVAALDMLPDVVAVAGDLPVLLDSGVRTGSDVAKALALGARAVLLGRPYVYGLAIAGEAGVREVIQNVLAEFDLTLGLLGVGAARELGARHVVR</sequence>
<dbReference type="InterPro" id="IPR013785">
    <property type="entry name" value="Aldolase_TIM"/>
</dbReference>
<reference evidence="6" key="1">
    <citation type="journal article" date="2019" name="Int. J. Syst. Evol. Microbiol.">
        <title>The Global Catalogue of Microorganisms (GCM) 10K type strain sequencing project: providing services to taxonomists for standard genome sequencing and annotation.</title>
        <authorList>
            <consortium name="The Broad Institute Genomics Platform"/>
            <consortium name="The Broad Institute Genome Sequencing Center for Infectious Disease"/>
            <person name="Wu L."/>
            <person name="Ma J."/>
        </authorList>
    </citation>
    <scope>NUCLEOTIDE SEQUENCE [LARGE SCALE GENOMIC DNA]</scope>
    <source>
        <strain evidence="6">CCUG 56029</strain>
    </source>
</reference>
<keyword evidence="2" id="KW-0560">Oxidoreductase</keyword>
<comment type="similarity">
    <text evidence="3">Belongs to the FMN-dependent alpha-hydroxy acid dehydrogenase family.</text>
</comment>
<evidence type="ECO:0000256" key="2">
    <source>
        <dbReference type="ARBA" id="ARBA00023002"/>
    </source>
</evidence>
<organism evidence="5 6">
    <name type="scientific">Deinococcus navajonensis</name>
    <dbReference type="NCBI Taxonomy" id="309884"/>
    <lineage>
        <taxon>Bacteria</taxon>
        <taxon>Thermotogati</taxon>
        <taxon>Deinococcota</taxon>
        <taxon>Deinococci</taxon>
        <taxon>Deinococcales</taxon>
        <taxon>Deinococcaceae</taxon>
        <taxon>Deinococcus</taxon>
    </lineage>
</organism>
<name>A0ABV8XK04_9DEIO</name>
<dbReference type="EMBL" id="JBHSEH010000005">
    <property type="protein sequence ID" value="MFC4425770.1"/>
    <property type="molecule type" value="Genomic_DNA"/>
</dbReference>
<evidence type="ECO:0000313" key="6">
    <source>
        <dbReference type="Proteomes" id="UP001595998"/>
    </source>
</evidence>
<proteinExistence type="inferred from homology"/>
<comment type="caution">
    <text evidence="5">The sequence shown here is derived from an EMBL/GenBank/DDBJ whole genome shotgun (WGS) entry which is preliminary data.</text>
</comment>
<dbReference type="SUPFAM" id="SSF51395">
    <property type="entry name" value="FMN-linked oxidoreductases"/>
    <property type="match status" value="1"/>
</dbReference>
<gene>
    <name evidence="5" type="ORF">ACFOZ9_06060</name>
</gene>
<evidence type="ECO:0000313" key="5">
    <source>
        <dbReference type="EMBL" id="MFC4425770.1"/>
    </source>
</evidence>
<dbReference type="PIRSF" id="PIRSF000138">
    <property type="entry name" value="Al-hdrx_acd_dh"/>
    <property type="match status" value="1"/>
</dbReference>
<dbReference type="PANTHER" id="PTHR10578:SF143">
    <property type="entry name" value="FMN-DEPENDENT ALPHA-HYDROXY ACID DEHYDROGENASE PB1A11.03"/>
    <property type="match status" value="1"/>
</dbReference>
<comment type="cofactor">
    <cofactor evidence="1">
        <name>FMN</name>
        <dbReference type="ChEBI" id="CHEBI:58210"/>
    </cofactor>
</comment>
<dbReference type="PANTHER" id="PTHR10578">
    <property type="entry name" value="S -2-HYDROXY-ACID OXIDASE-RELATED"/>
    <property type="match status" value="1"/>
</dbReference>
<dbReference type="Gene3D" id="3.20.20.70">
    <property type="entry name" value="Aldolase class I"/>
    <property type="match status" value="1"/>
</dbReference>
<feature type="domain" description="FMN hydroxy acid dehydrogenase" evidence="4">
    <location>
        <begin position="22"/>
        <end position="417"/>
    </location>
</feature>
<dbReference type="InterPro" id="IPR008259">
    <property type="entry name" value="FMN_hydac_DH_AS"/>
</dbReference>
<dbReference type="InterPro" id="IPR037396">
    <property type="entry name" value="FMN_HAD"/>
</dbReference>
<accession>A0ABV8XK04</accession>
<dbReference type="Pfam" id="PF01070">
    <property type="entry name" value="FMN_dh"/>
    <property type="match status" value="1"/>
</dbReference>